<protein>
    <submittedName>
        <fullName evidence="2">Uncharacterized protein</fullName>
    </submittedName>
</protein>
<feature type="transmembrane region" description="Helical" evidence="1">
    <location>
        <begin position="80"/>
        <end position="98"/>
    </location>
</feature>
<name>A0A481Z6G9_9VIRU</name>
<dbReference type="EMBL" id="MK500540">
    <property type="protein sequence ID" value="QBK91483.1"/>
    <property type="molecule type" value="Genomic_DNA"/>
</dbReference>
<organism evidence="2">
    <name type="scientific">Pithovirus LCPAC302</name>
    <dbReference type="NCBI Taxonomy" id="2506593"/>
    <lineage>
        <taxon>Viruses</taxon>
        <taxon>Pithoviruses</taxon>
    </lineage>
</organism>
<evidence type="ECO:0000313" key="2">
    <source>
        <dbReference type="EMBL" id="QBK91483.1"/>
    </source>
</evidence>
<reference evidence="2" key="1">
    <citation type="journal article" date="2019" name="MBio">
        <title>Virus Genomes from Deep Sea Sediments Expand the Ocean Megavirome and Support Independent Origins of Viral Gigantism.</title>
        <authorList>
            <person name="Backstrom D."/>
            <person name="Yutin N."/>
            <person name="Jorgensen S.L."/>
            <person name="Dharamshi J."/>
            <person name="Homa F."/>
            <person name="Zaremba-Niedwiedzka K."/>
            <person name="Spang A."/>
            <person name="Wolf Y.I."/>
            <person name="Koonin E.V."/>
            <person name="Ettema T.J."/>
        </authorList>
    </citation>
    <scope>NUCLEOTIDE SEQUENCE</scope>
</reference>
<feature type="transmembrane region" description="Helical" evidence="1">
    <location>
        <begin position="160"/>
        <end position="180"/>
    </location>
</feature>
<keyword evidence="1" id="KW-0812">Transmembrane</keyword>
<accession>A0A481Z6G9</accession>
<evidence type="ECO:0000256" key="1">
    <source>
        <dbReference type="SAM" id="Phobius"/>
    </source>
</evidence>
<feature type="transmembrane region" description="Helical" evidence="1">
    <location>
        <begin position="110"/>
        <end position="131"/>
    </location>
</feature>
<sequence length="298" mass="34870">MSNLYKIKKFAGKTYKNLPKKKLVKKVATYGAKQIIGGTYFDILGLFVKKSKKKVISYVGGYAYEGFFRSKFAKEKLNTVPMSVLVLIVRIILNFLILSKIKTDNSYFNFAMSIGLTVIITLMSPLFYISIKAHEKGFMIYTDRFIDNFLGDNGWEYVEMIKNIFVIIISVIILIILEFVEINSRYVQRMIVHALISGIISDRLQQWIDKLNDKRRLYYGMTYYDNEDLRELKPENMVILPYRHINYCNTKNRIVSGIKPSRAKIIPHDKLKDYIVVNIDLPNREFIDIMNDYRSNNI</sequence>
<proteinExistence type="predicted"/>
<keyword evidence="1" id="KW-0472">Membrane</keyword>
<keyword evidence="1" id="KW-1133">Transmembrane helix</keyword>
<gene>
    <name evidence="2" type="ORF">LCPAC302_01030</name>
</gene>